<dbReference type="CDD" id="cd01146">
    <property type="entry name" value="FhuD"/>
    <property type="match status" value="1"/>
</dbReference>
<keyword evidence="9" id="KW-1185">Reference proteome</keyword>
<evidence type="ECO:0000313" key="8">
    <source>
        <dbReference type="EMBL" id="SCW94197.1"/>
    </source>
</evidence>
<dbReference type="PRINTS" id="PR01715">
    <property type="entry name" value="FERRIBNDNGPP"/>
</dbReference>
<keyword evidence="4" id="KW-0408">Iron</keyword>
<feature type="signal peptide" evidence="6">
    <location>
        <begin position="1"/>
        <end position="30"/>
    </location>
</feature>
<dbReference type="Gene3D" id="3.40.50.1980">
    <property type="entry name" value="Nitrogenase molybdenum iron protein domain"/>
    <property type="match status" value="2"/>
</dbReference>
<reference evidence="9" key="1">
    <citation type="submission" date="2016-10" db="EMBL/GenBank/DDBJ databases">
        <authorList>
            <person name="Varghese N."/>
            <person name="Submissions S."/>
        </authorList>
    </citation>
    <scope>NUCLEOTIDE SEQUENCE [LARGE SCALE GENOMIC DNA]</scope>
    <source>
        <strain evidence="9">CGMCC 1.1761</strain>
    </source>
</reference>
<keyword evidence="4" id="KW-0406">Ion transport</keyword>
<dbReference type="STRING" id="177413.SAMN05660859_4082"/>
<dbReference type="GO" id="GO:1901678">
    <property type="term" value="P:iron coordination entity transport"/>
    <property type="evidence" value="ECO:0007669"/>
    <property type="project" value="UniProtKB-ARBA"/>
</dbReference>
<feature type="chain" id="PRO_5011585199" evidence="6">
    <location>
        <begin position="31"/>
        <end position="300"/>
    </location>
</feature>
<dbReference type="InterPro" id="IPR051313">
    <property type="entry name" value="Bact_iron-sidero_bind"/>
</dbReference>
<keyword evidence="4" id="KW-0410">Iron transport</keyword>
<feature type="domain" description="Fe/B12 periplasmic-binding" evidence="7">
    <location>
        <begin position="36"/>
        <end position="297"/>
    </location>
</feature>
<evidence type="ECO:0000256" key="6">
    <source>
        <dbReference type="SAM" id="SignalP"/>
    </source>
</evidence>
<dbReference type="PANTHER" id="PTHR30532:SF1">
    <property type="entry name" value="IRON(3+)-HYDROXAMATE-BINDING PROTEIN FHUD"/>
    <property type="match status" value="1"/>
</dbReference>
<dbReference type="PROSITE" id="PS51318">
    <property type="entry name" value="TAT"/>
    <property type="match status" value="1"/>
</dbReference>
<organism evidence="8 9">
    <name type="scientific">Ancylobacter rudongensis</name>
    <dbReference type="NCBI Taxonomy" id="177413"/>
    <lineage>
        <taxon>Bacteria</taxon>
        <taxon>Pseudomonadati</taxon>
        <taxon>Pseudomonadota</taxon>
        <taxon>Alphaproteobacteria</taxon>
        <taxon>Hyphomicrobiales</taxon>
        <taxon>Xanthobacteraceae</taxon>
        <taxon>Ancylobacter</taxon>
    </lineage>
</organism>
<dbReference type="PANTHER" id="PTHR30532">
    <property type="entry name" value="IRON III DICITRATE-BINDING PERIPLASMIC PROTEIN"/>
    <property type="match status" value="1"/>
</dbReference>
<keyword evidence="5 6" id="KW-0732">Signal</keyword>
<evidence type="ECO:0000259" key="7">
    <source>
        <dbReference type="PROSITE" id="PS50983"/>
    </source>
</evidence>
<proteinExistence type="inferred from homology"/>
<evidence type="ECO:0000256" key="1">
    <source>
        <dbReference type="ARBA" id="ARBA00004196"/>
    </source>
</evidence>
<dbReference type="RefSeq" id="WP_091443558.1">
    <property type="nucleotide sequence ID" value="NZ_FMTP01000008.1"/>
</dbReference>
<dbReference type="GO" id="GO:0030288">
    <property type="term" value="C:outer membrane-bounded periplasmic space"/>
    <property type="evidence" value="ECO:0007669"/>
    <property type="project" value="TreeGrafter"/>
</dbReference>
<comment type="subcellular location">
    <subcellularLocation>
        <location evidence="1">Cell envelope</location>
    </subcellularLocation>
</comment>
<evidence type="ECO:0000256" key="2">
    <source>
        <dbReference type="ARBA" id="ARBA00008814"/>
    </source>
</evidence>
<dbReference type="Pfam" id="PF01497">
    <property type="entry name" value="Peripla_BP_2"/>
    <property type="match status" value="1"/>
</dbReference>
<sequence length="300" mass="31741">MPAFAHRLTRRGLLAAAASCAVLAPGPSRAGAAPARIVSLDYGLAETLLALGVPPIAIAEADQWATWVVEPAMPPGVVNLGAAQEANLELLHALKPELILTTPYLARLGPVLARIARTESFAIYTPEPGTPYPRSVDATRRLGGMIGRESQAQALIHASVARMAAARAALASHSGTPVFVVSFMDTRHVRVYGAKSLFDDVMTLCGLSNAWRGEVNYWGFATVGIEQLARAPEARLIYVEPIAADVRAALARSPLWNSLGFVRAGRVHAMPPALMFGMLPSAMRFAGLLEQTLAGTPAHG</sequence>
<dbReference type="InterPro" id="IPR006311">
    <property type="entry name" value="TAT_signal"/>
</dbReference>
<dbReference type="InterPro" id="IPR002491">
    <property type="entry name" value="ABC_transptr_periplasmic_BD"/>
</dbReference>
<keyword evidence="3" id="KW-0813">Transport</keyword>
<evidence type="ECO:0000256" key="5">
    <source>
        <dbReference type="ARBA" id="ARBA00022729"/>
    </source>
</evidence>
<dbReference type="SUPFAM" id="SSF53807">
    <property type="entry name" value="Helical backbone' metal receptor"/>
    <property type="match status" value="1"/>
</dbReference>
<dbReference type="AlphaFoldDB" id="A0A1G4UL12"/>
<comment type="similarity">
    <text evidence="2">Belongs to the bacterial solute-binding protein 8 family.</text>
</comment>
<name>A0A1G4UL12_9HYPH</name>
<dbReference type="EMBL" id="FMTP01000008">
    <property type="protein sequence ID" value="SCW94197.1"/>
    <property type="molecule type" value="Genomic_DNA"/>
</dbReference>
<dbReference type="Proteomes" id="UP000198889">
    <property type="component" value="Unassembled WGS sequence"/>
</dbReference>
<evidence type="ECO:0000256" key="3">
    <source>
        <dbReference type="ARBA" id="ARBA00022448"/>
    </source>
</evidence>
<accession>A0A1G4UL12</accession>
<gene>
    <name evidence="8" type="ORF">SAMN05660859_4082</name>
</gene>
<dbReference type="PROSITE" id="PS50983">
    <property type="entry name" value="FE_B12_PBP"/>
    <property type="match status" value="1"/>
</dbReference>
<evidence type="ECO:0000256" key="4">
    <source>
        <dbReference type="ARBA" id="ARBA00022496"/>
    </source>
</evidence>
<evidence type="ECO:0000313" key="9">
    <source>
        <dbReference type="Proteomes" id="UP000198889"/>
    </source>
</evidence>
<protein>
    <submittedName>
        <fullName evidence="8">Iron complex transport system substrate-binding protein</fullName>
    </submittedName>
</protein>